<evidence type="ECO:0000259" key="9">
    <source>
        <dbReference type="Pfam" id="PF12804"/>
    </source>
</evidence>
<evidence type="ECO:0000256" key="1">
    <source>
        <dbReference type="ARBA" id="ARBA00007707"/>
    </source>
</evidence>
<evidence type="ECO:0000256" key="2">
    <source>
        <dbReference type="ARBA" id="ARBA00007947"/>
    </source>
</evidence>
<keyword evidence="5" id="KW-0012">Acyltransferase</keyword>
<dbReference type="Proteomes" id="UP000291236">
    <property type="component" value="Chromosome"/>
</dbReference>
<dbReference type="GO" id="GO:0003977">
    <property type="term" value="F:UDP-N-acetylglucosamine diphosphorylase activity"/>
    <property type="evidence" value="ECO:0007669"/>
    <property type="project" value="UniProtKB-EC"/>
</dbReference>
<dbReference type="Gene3D" id="3.90.550.10">
    <property type="entry name" value="Spore Coat Polysaccharide Biosynthesis Protein SpsA, Chain A"/>
    <property type="match status" value="1"/>
</dbReference>
<evidence type="ECO:0000256" key="7">
    <source>
        <dbReference type="ARBA" id="ARBA00048493"/>
    </source>
</evidence>
<dbReference type="SUPFAM" id="SSF53448">
    <property type="entry name" value="Nucleotide-diphospho-sugar transferases"/>
    <property type="match status" value="1"/>
</dbReference>
<dbReference type="EMBL" id="AP019368">
    <property type="protein sequence ID" value="BBH51624.1"/>
    <property type="molecule type" value="Genomic_DNA"/>
</dbReference>
<reference evidence="10 11" key="1">
    <citation type="submission" date="2018-12" db="EMBL/GenBank/DDBJ databases">
        <title>Rubrispira sanarue gen. nov., sp., nov., a member of the order Silvanigrellales, isolated from a brackish lake in Hamamatsu Japan.</title>
        <authorList>
            <person name="Maejima Y."/>
            <person name="Iino T."/>
            <person name="Muraguchi Y."/>
            <person name="Fukuda K."/>
            <person name="Nojiri H."/>
            <person name="Ohkuma M."/>
            <person name="Moriuchi R."/>
            <person name="Dohra H."/>
            <person name="Kimbara K."/>
            <person name="Shintani M."/>
        </authorList>
    </citation>
    <scope>NUCLEOTIDE SEQUENCE [LARGE SCALE GENOMIC DNA]</scope>
    <source>
        <strain evidence="10 11">RF1110005</strain>
    </source>
</reference>
<dbReference type="InterPro" id="IPR029044">
    <property type="entry name" value="Nucleotide-diphossugar_trans"/>
</dbReference>
<dbReference type="CDD" id="cd02540">
    <property type="entry name" value="GT2_GlmU_N_bac"/>
    <property type="match status" value="1"/>
</dbReference>
<protein>
    <recommendedName>
        <fullName evidence="9">MobA-like NTP transferase domain-containing protein</fullName>
    </recommendedName>
</protein>
<gene>
    <name evidence="10" type="ORF">JCM31447_00410</name>
</gene>
<dbReference type="PANTHER" id="PTHR43584:SF3">
    <property type="entry name" value="BIFUNCTIONAL PROTEIN GLMU"/>
    <property type="match status" value="1"/>
</dbReference>
<dbReference type="PANTHER" id="PTHR43584">
    <property type="entry name" value="NUCLEOTIDYL TRANSFERASE"/>
    <property type="match status" value="1"/>
</dbReference>
<evidence type="ECO:0000313" key="10">
    <source>
        <dbReference type="EMBL" id="BBH51624.1"/>
    </source>
</evidence>
<dbReference type="RefSeq" id="WP_130605347.1">
    <property type="nucleotide sequence ID" value="NZ_AP019368.1"/>
</dbReference>
<comment type="similarity">
    <text evidence="1">In the C-terminal section; belongs to the transferase hexapeptide repeat family.</text>
</comment>
<dbReference type="GO" id="GO:0019134">
    <property type="term" value="F:glucosamine-1-phosphate N-acetyltransferase activity"/>
    <property type="evidence" value="ECO:0007669"/>
    <property type="project" value="UniProtKB-EC"/>
</dbReference>
<feature type="domain" description="MobA-like NTP transferase" evidence="9">
    <location>
        <begin position="13"/>
        <end position="166"/>
    </location>
</feature>
<comment type="catalytic activity">
    <reaction evidence="7">
        <text>N-acetyl-alpha-D-glucosamine 1-phosphate + UTP + H(+) = UDP-N-acetyl-alpha-D-glucosamine + diphosphate</text>
        <dbReference type="Rhea" id="RHEA:13509"/>
        <dbReference type="ChEBI" id="CHEBI:15378"/>
        <dbReference type="ChEBI" id="CHEBI:33019"/>
        <dbReference type="ChEBI" id="CHEBI:46398"/>
        <dbReference type="ChEBI" id="CHEBI:57705"/>
        <dbReference type="ChEBI" id="CHEBI:57776"/>
        <dbReference type="EC" id="2.7.7.23"/>
    </reaction>
</comment>
<keyword evidence="3" id="KW-0808">Transferase</keyword>
<keyword evidence="11" id="KW-1185">Reference proteome</keyword>
<dbReference type="InterPro" id="IPR025877">
    <property type="entry name" value="MobA-like_NTP_Trfase"/>
</dbReference>
<evidence type="ECO:0000256" key="5">
    <source>
        <dbReference type="ARBA" id="ARBA00023315"/>
    </source>
</evidence>
<dbReference type="OrthoDB" id="5287989at2"/>
<comment type="function">
    <text evidence="8">Catalyzes the last two sequential reactions in the de novo biosynthetic pathway for UDP-N-acetylglucosamine (UDP-GlcNAc). The C-terminal domain catalyzes the transfer of acetyl group from acetyl coenzyme A to glucosamine-1-phosphate (GlcN-1-P) to produce N-acetylglucosamine-1-phosphate (GlcNAc-1-P), which is converted into UDP-GlcNAc by the transfer of uridine 5-monophosphate (from uridine 5-triphosphate), a reaction catalyzed by the N-terminal domain.</text>
</comment>
<dbReference type="Pfam" id="PF12804">
    <property type="entry name" value="NTP_transf_3"/>
    <property type="match status" value="1"/>
</dbReference>
<dbReference type="AlphaFoldDB" id="A0A4P2VIF4"/>
<sequence>MEAPYQFNGLAIGVVLAAGMGKRMNSHLPKVAHVLFGKPLVIWAIESLIVAEVKKIIVVISPKQKLVEEIIALHSFPKDININFAYQENPLGTGHAAACGVEAAKKYFTNEIENSAKTNIIITPGDSPGVEGETFKTFLKTHAEQNNSFTIMTFKAKNPFGYGRILTDSNKEFIAIREEKDCNENEKKIALCNSGFLCANLNDLDAILSKLNNTNAAKEYYLTDAPEISKKLGNKIGYMIGQDESEFLGINSQEQLAEMEVKFQNKYANIK</sequence>
<organism evidence="10 11">
    <name type="scientific">Fluviispira sanaruensis</name>
    <dbReference type="NCBI Taxonomy" id="2493639"/>
    <lineage>
        <taxon>Bacteria</taxon>
        <taxon>Pseudomonadati</taxon>
        <taxon>Bdellovibrionota</taxon>
        <taxon>Oligoflexia</taxon>
        <taxon>Silvanigrellales</taxon>
        <taxon>Silvanigrellaceae</taxon>
        <taxon>Fluviispira</taxon>
    </lineage>
</organism>
<evidence type="ECO:0000313" key="11">
    <source>
        <dbReference type="Proteomes" id="UP000291236"/>
    </source>
</evidence>
<dbReference type="KEGG" id="sbf:JCM31447_00410"/>
<name>A0A4P2VIF4_FLUSA</name>
<comment type="similarity">
    <text evidence="2">In the N-terminal section; belongs to the N-acetylglucosamine-1-phosphate uridyltransferase family.</text>
</comment>
<keyword evidence="4" id="KW-0548">Nucleotidyltransferase</keyword>
<evidence type="ECO:0000256" key="4">
    <source>
        <dbReference type="ARBA" id="ARBA00022695"/>
    </source>
</evidence>
<evidence type="ECO:0000256" key="8">
    <source>
        <dbReference type="ARBA" id="ARBA00049628"/>
    </source>
</evidence>
<evidence type="ECO:0000256" key="3">
    <source>
        <dbReference type="ARBA" id="ARBA00022679"/>
    </source>
</evidence>
<accession>A0A4P2VIF4</accession>
<comment type="catalytic activity">
    <reaction evidence="6">
        <text>alpha-D-glucosamine 1-phosphate + acetyl-CoA = N-acetyl-alpha-D-glucosamine 1-phosphate + CoA + H(+)</text>
        <dbReference type="Rhea" id="RHEA:13725"/>
        <dbReference type="ChEBI" id="CHEBI:15378"/>
        <dbReference type="ChEBI" id="CHEBI:57287"/>
        <dbReference type="ChEBI" id="CHEBI:57288"/>
        <dbReference type="ChEBI" id="CHEBI:57776"/>
        <dbReference type="ChEBI" id="CHEBI:58516"/>
        <dbReference type="EC" id="2.3.1.157"/>
    </reaction>
</comment>
<proteinExistence type="inferred from homology"/>
<dbReference type="InterPro" id="IPR050065">
    <property type="entry name" value="GlmU-like"/>
</dbReference>
<evidence type="ECO:0000256" key="6">
    <source>
        <dbReference type="ARBA" id="ARBA00048247"/>
    </source>
</evidence>